<organism evidence="1 2">
    <name type="scientific">Amycolatopsis acididurans</name>
    <dbReference type="NCBI Taxonomy" id="2724524"/>
    <lineage>
        <taxon>Bacteria</taxon>
        <taxon>Bacillati</taxon>
        <taxon>Actinomycetota</taxon>
        <taxon>Actinomycetes</taxon>
        <taxon>Pseudonocardiales</taxon>
        <taxon>Pseudonocardiaceae</taxon>
        <taxon>Amycolatopsis</taxon>
    </lineage>
</organism>
<comment type="caution">
    <text evidence="1">The sequence shown here is derived from an EMBL/GenBank/DDBJ whole genome shotgun (WGS) entry which is preliminary data.</text>
</comment>
<dbReference type="SUPFAM" id="SSF56524">
    <property type="entry name" value="Oxidoreductase molybdopterin-binding domain"/>
    <property type="match status" value="1"/>
</dbReference>
<gene>
    <name evidence="1" type="ORF">HFP15_17720</name>
</gene>
<protein>
    <submittedName>
        <fullName evidence="1">Molybdopterin-binding protein</fullName>
    </submittedName>
</protein>
<proteinExistence type="predicted"/>
<accession>A0ABX1J533</accession>
<evidence type="ECO:0000313" key="1">
    <source>
        <dbReference type="EMBL" id="NKQ54724.1"/>
    </source>
</evidence>
<dbReference type="EMBL" id="JAAXLS010000010">
    <property type="protein sequence ID" value="NKQ54724.1"/>
    <property type="molecule type" value="Genomic_DNA"/>
</dbReference>
<dbReference type="Proteomes" id="UP000715441">
    <property type="component" value="Unassembled WGS sequence"/>
</dbReference>
<dbReference type="RefSeq" id="WP_168516907.1">
    <property type="nucleotide sequence ID" value="NZ_JAAXLS010000010.1"/>
</dbReference>
<reference evidence="1 2" key="1">
    <citation type="submission" date="2020-04" db="EMBL/GenBank/DDBJ databases">
        <title>Novel species.</title>
        <authorList>
            <person name="Teo W.F.A."/>
            <person name="Lipun K."/>
            <person name="Srisuk N."/>
            <person name="Duangmal K."/>
        </authorList>
    </citation>
    <scope>NUCLEOTIDE SEQUENCE [LARGE SCALE GENOMIC DNA]</scope>
    <source>
        <strain evidence="1 2">K13G38</strain>
    </source>
</reference>
<dbReference type="InterPro" id="IPR036374">
    <property type="entry name" value="OxRdtase_Mopterin-bd_sf"/>
</dbReference>
<name>A0ABX1J533_9PSEU</name>
<evidence type="ECO:0000313" key="2">
    <source>
        <dbReference type="Proteomes" id="UP000715441"/>
    </source>
</evidence>
<keyword evidence="2" id="KW-1185">Reference proteome</keyword>
<sequence>MKRVAPGQVLVTGDVVGERVIDTADLDARANAGRDVSYVTRYRREVHRVRGVALHEVLTELRPRWDERHKMGQLNVVVLAVSEDGFQVALSLAEIDPEFGACAALLATRYNGAVLARPTLVMPCDGRASRYVRSLSRLCLFNVAPWEVLSRSRAISPST</sequence>